<feature type="region of interest" description="Disordered" evidence="1">
    <location>
        <begin position="258"/>
        <end position="296"/>
    </location>
</feature>
<dbReference type="RefSeq" id="XP_012338665.1">
    <property type="nucleotide sequence ID" value="XM_012483242.1"/>
</dbReference>
<feature type="compositionally biased region" description="Basic and acidic residues" evidence="1">
    <location>
        <begin position="326"/>
        <end position="338"/>
    </location>
</feature>
<feature type="region of interest" description="Disordered" evidence="1">
    <location>
        <begin position="317"/>
        <end position="338"/>
    </location>
</feature>
<keyword evidence="3" id="KW-1185">Reference proteome</keyword>
<gene>
    <name evidence="2" type="ORF">AK88_05640</name>
</gene>
<organism evidence="2 3">
    <name type="scientific">Plasmodium fragile</name>
    <dbReference type="NCBI Taxonomy" id="5857"/>
    <lineage>
        <taxon>Eukaryota</taxon>
        <taxon>Sar</taxon>
        <taxon>Alveolata</taxon>
        <taxon>Apicomplexa</taxon>
        <taxon>Aconoidasida</taxon>
        <taxon>Haemosporida</taxon>
        <taxon>Plasmodiidae</taxon>
        <taxon>Plasmodium</taxon>
        <taxon>Plasmodium (Plasmodium)</taxon>
    </lineage>
</organism>
<accession>A0A0D9QD29</accession>
<dbReference type="AlphaFoldDB" id="A0A0D9QD29"/>
<dbReference type="EMBL" id="KQ030421">
    <property type="protein sequence ID" value="KJP84727.1"/>
    <property type="molecule type" value="Genomic_DNA"/>
</dbReference>
<dbReference type="GeneID" id="24270954"/>
<evidence type="ECO:0000313" key="2">
    <source>
        <dbReference type="EMBL" id="KJP84727.1"/>
    </source>
</evidence>
<proteinExistence type="predicted"/>
<feature type="compositionally biased region" description="Gly residues" evidence="1">
    <location>
        <begin position="265"/>
        <end position="278"/>
    </location>
</feature>
<protein>
    <recommendedName>
        <fullName evidence="4">Schizont-infected cell agglutination extracellular alpha domain-containing protein</fullName>
    </recommendedName>
</protein>
<dbReference type="VEuPathDB" id="PlasmoDB:AK88_05640"/>
<evidence type="ECO:0008006" key="4">
    <source>
        <dbReference type="Google" id="ProtNLM"/>
    </source>
</evidence>
<sequence>MMVGALYFMNEKSWHKSGPGMGVSNDDELKEYVRCAIVNMYMEILRASSCGADWGLYYAWYTMKEMEDGIGPGLITNGKCGQRMFQNIQTKEFDMAEKIKKWLKKNKGVTEKIGGNKIKSICTQSLAELGAGKASKHDKDEKIKLQPQEKRLIQTLSQELKTIVEEVQKEVVQCARENGACMEPIQDVSSTDIDDDVNEAIVSNSVNSDTPAPSGKVGGKESSTPATSGPVGVPDGAAVDPVSALSVLPVPDAALLSVGDDGDSGGDTGACGGGGLAGGTSSPDAEESALPGPGGCADLAAPIPGVLSRSAALTPAAGSGVFSLGDDSRIKQEEQQEK</sequence>
<evidence type="ECO:0000313" key="3">
    <source>
        <dbReference type="Proteomes" id="UP000054561"/>
    </source>
</evidence>
<reference evidence="2 3" key="1">
    <citation type="submission" date="2014-03" db="EMBL/GenBank/DDBJ databases">
        <title>The Genome Sequence of Plasmodium fragile nilgiri.</title>
        <authorList>
            <consortium name="The Broad Institute Genomics Platform"/>
            <consortium name="The Broad Institute Genome Sequencing Center for Infectious Disease"/>
            <person name="Neafsey D."/>
            <person name="Duraisingh M."/>
            <person name="Young S.K."/>
            <person name="Zeng Q."/>
            <person name="Gargeya S."/>
            <person name="Abouelleil A."/>
            <person name="Alvarado L."/>
            <person name="Chapman S.B."/>
            <person name="Gainer-Dewar J."/>
            <person name="Goldberg J."/>
            <person name="Griggs A."/>
            <person name="Gujja S."/>
            <person name="Hansen M."/>
            <person name="Howarth C."/>
            <person name="Imamovic A."/>
            <person name="Larimer J."/>
            <person name="Pearson M."/>
            <person name="Poon T.W."/>
            <person name="Priest M."/>
            <person name="Roberts A."/>
            <person name="Saif S."/>
            <person name="Shea T."/>
            <person name="Sykes S."/>
            <person name="Wortman J."/>
            <person name="Nusbaum C."/>
            <person name="Birren B."/>
        </authorList>
    </citation>
    <scope>NUCLEOTIDE SEQUENCE [LARGE SCALE GENOMIC DNA]</scope>
    <source>
        <strain evidence="3">nilgiri</strain>
    </source>
</reference>
<feature type="compositionally biased region" description="Polar residues" evidence="1">
    <location>
        <begin position="202"/>
        <end position="211"/>
    </location>
</feature>
<feature type="region of interest" description="Disordered" evidence="1">
    <location>
        <begin position="202"/>
        <end position="237"/>
    </location>
</feature>
<name>A0A0D9QD29_PLAFR</name>
<evidence type="ECO:0000256" key="1">
    <source>
        <dbReference type="SAM" id="MobiDB-lite"/>
    </source>
</evidence>
<dbReference type="Proteomes" id="UP000054561">
    <property type="component" value="Unassembled WGS sequence"/>
</dbReference>